<accession>A0ABV8NMU2</accession>
<evidence type="ECO:0000313" key="1">
    <source>
        <dbReference type="EMBL" id="MFC4196962.1"/>
    </source>
</evidence>
<proteinExistence type="predicted"/>
<evidence type="ECO:0000313" key="2">
    <source>
        <dbReference type="Proteomes" id="UP001595792"/>
    </source>
</evidence>
<name>A0ABV8NMU2_9SPHI</name>
<keyword evidence="2" id="KW-1185">Reference proteome</keyword>
<organism evidence="1 2">
    <name type="scientific">Pedobacter jamesrossensis</name>
    <dbReference type="NCBI Taxonomy" id="1908238"/>
    <lineage>
        <taxon>Bacteria</taxon>
        <taxon>Pseudomonadati</taxon>
        <taxon>Bacteroidota</taxon>
        <taxon>Sphingobacteriia</taxon>
        <taxon>Sphingobacteriales</taxon>
        <taxon>Sphingobacteriaceae</taxon>
        <taxon>Pedobacter</taxon>
    </lineage>
</organism>
<gene>
    <name evidence="1" type="ORF">ACFOUY_09655</name>
</gene>
<dbReference type="RefSeq" id="WP_378960302.1">
    <property type="nucleotide sequence ID" value="NZ_JBHRXC010000016.1"/>
</dbReference>
<reference evidence="2" key="1">
    <citation type="journal article" date="2019" name="Int. J. Syst. Evol. Microbiol.">
        <title>The Global Catalogue of Microorganisms (GCM) 10K type strain sequencing project: providing services to taxonomists for standard genome sequencing and annotation.</title>
        <authorList>
            <consortium name="The Broad Institute Genomics Platform"/>
            <consortium name="The Broad Institute Genome Sequencing Center for Infectious Disease"/>
            <person name="Wu L."/>
            <person name="Ma J."/>
        </authorList>
    </citation>
    <scope>NUCLEOTIDE SEQUENCE [LARGE SCALE GENOMIC DNA]</scope>
    <source>
        <strain evidence="2">CCM 8689</strain>
    </source>
</reference>
<dbReference type="Proteomes" id="UP001595792">
    <property type="component" value="Unassembled WGS sequence"/>
</dbReference>
<protein>
    <submittedName>
        <fullName evidence="1">Uncharacterized protein</fullName>
    </submittedName>
</protein>
<comment type="caution">
    <text evidence="1">The sequence shown here is derived from an EMBL/GenBank/DDBJ whole genome shotgun (WGS) entry which is preliminary data.</text>
</comment>
<dbReference type="EMBL" id="JBHSBY010000090">
    <property type="protein sequence ID" value="MFC4196962.1"/>
    <property type="molecule type" value="Genomic_DNA"/>
</dbReference>
<sequence>MEKVLIEKVGWMQQFKITEFENYCQKTGIVANGNLIGYISISGKLFWLPKGTHVFIG</sequence>